<keyword evidence="2" id="KW-0067">ATP-binding</keyword>
<dbReference type="PROSITE" id="PS50011">
    <property type="entry name" value="PROTEIN_KINASE_DOM"/>
    <property type="match status" value="1"/>
</dbReference>
<protein>
    <recommendedName>
        <fullName evidence="3">Protein kinase domain-containing protein</fullName>
    </recommendedName>
</protein>
<feature type="binding site" evidence="2">
    <location>
        <position position="61"/>
    </location>
    <ligand>
        <name>ATP</name>
        <dbReference type="ChEBI" id="CHEBI:30616"/>
    </ligand>
</feature>
<dbReference type="GO" id="GO:0004672">
    <property type="term" value="F:protein kinase activity"/>
    <property type="evidence" value="ECO:0007669"/>
    <property type="project" value="InterPro"/>
</dbReference>
<dbReference type="STRING" id="747676.F4RFM2"/>
<evidence type="ECO:0000256" key="2">
    <source>
        <dbReference type="PROSITE-ProRule" id="PRU10141"/>
    </source>
</evidence>
<feature type="domain" description="Protein kinase" evidence="3">
    <location>
        <begin position="31"/>
        <end position="174"/>
    </location>
</feature>
<dbReference type="HOGENOM" id="CLU_000288_63_23_1"/>
<dbReference type="GO" id="GO:0043539">
    <property type="term" value="F:protein serine/threonine kinase activator activity"/>
    <property type="evidence" value="ECO:0007669"/>
    <property type="project" value="InterPro"/>
</dbReference>
<dbReference type="SMART" id="SM00220">
    <property type="entry name" value="S_TKc"/>
    <property type="match status" value="1"/>
</dbReference>
<evidence type="ECO:0000259" key="3">
    <source>
        <dbReference type="PROSITE" id="PS50011"/>
    </source>
</evidence>
<evidence type="ECO:0000313" key="4">
    <source>
        <dbReference type="EMBL" id="EGG08834.1"/>
    </source>
</evidence>
<dbReference type="InParanoid" id="F4RFM2"/>
<comment type="similarity">
    <text evidence="1">Belongs to the protein kinase superfamily. STE Ser/Thr protein kinase family. STE20 subfamily.</text>
</comment>
<accession>F4RFM2</accession>
<dbReference type="SUPFAM" id="SSF56112">
    <property type="entry name" value="Protein kinase-like (PK-like)"/>
    <property type="match status" value="1"/>
</dbReference>
<evidence type="ECO:0000256" key="1">
    <source>
        <dbReference type="ARBA" id="ARBA00008874"/>
    </source>
</evidence>
<dbReference type="GO" id="GO:0005524">
    <property type="term" value="F:ATP binding"/>
    <property type="evidence" value="ECO:0007669"/>
    <property type="project" value="UniProtKB-UniRule"/>
</dbReference>
<dbReference type="Pfam" id="PF00069">
    <property type="entry name" value="Pkinase"/>
    <property type="match status" value="1"/>
</dbReference>
<reference evidence="5" key="1">
    <citation type="journal article" date="2011" name="Proc. Natl. Acad. Sci. U.S.A.">
        <title>Obligate biotrophy features unraveled by the genomic analysis of rust fungi.</title>
        <authorList>
            <person name="Duplessis S."/>
            <person name="Cuomo C.A."/>
            <person name="Lin Y.-C."/>
            <person name="Aerts A."/>
            <person name="Tisserant E."/>
            <person name="Veneault-Fourrey C."/>
            <person name="Joly D.L."/>
            <person name="Hacquard S."/>
            <person name="Amselem J."/>
            <person name="Cantarel B.L."/>
            <person name="Chiu R."/>
            <person name="Coutinho P.M."/>
            <person name="Feau N."/>
            <person name="Field M."/>
            <person name="Frey P."/>
            <person name="Gelhaye E."/>
            <person name="Goldberg J."/>
            <person name="Grabherr M.G."/>
            <person name="Kodira C.D."/>
            <person name="Kohler A."/>
            <person name="Kuees U."/>
            <person name="Lindquist E.A."/>
            <person name="Lucas S.M."/>
            <person name="Mago R."/>
            <person name="Mauceli E."/>
            <person name="Morin E."/>
            <person name="Murat C."/>
            <person name="Pangilinan J.L."/>
            <person name="Park R."/>
            <person name="Pearson M."/>
            <person name="Quesneville H."/>
            <person name="Rouhier N."/>
            <person name="Sakthikumar S."/>
            <person name="Salamov A.A."/>
            <person name="Schmutz J."/>
            <person name="Selles B."/>
            <person name="Shapiro H."/>
            <person name="Tanguay P."/>
            <person name="Tuskan G.A."/>
            <person name="Henrissat B."/>
            <person name="Van de Peer Y."/>
            <person name="Rouze P."/>
            <person name="Ellis J.G."/>
            <person name="Dodds P.N."/>
            <person name="Schein J.E."/>
            <person name="Zhong S."/>
            <person name="Hamelin R.C."/>
            <person name="Grigoriev I.V."/>
            <person name="Szabo L.J."/>
            <person name="Martin F."/>
        </authorList>
    </citation>
    <scope>NUCLEOTIDE SEQUENCE [LARGE SCALE GENOMIC DNA]</scope>
    <source>
        <strain evidence="5">98AG31 / pathotype 3-4-7</strain>
    </source>
</reference>
<dbReference type="GeneID" id="18927079"/>
<dbReference type="PANTHER" id="PTHR48014">
    <property type="entry name" value="SERINE/THREONINE-PROTEIN KINASE FRAY2"/>
    <property type="match status" value="1"/>
</dbReference>
<evidence type="ECO:0000313" key="5">
    <source>
        <dbReference type="Proteomes" id="UP000001072"/>
    </source>
</evidence>
<dbReference type="VEuPathDB" id="FungiDB:MELLADRAFT_29877"/>
<dbReference type="KEGG" id="mlr:MELLADRAFT_29877"/>
<dbReference type="Gene3D" id="1.10.510.10">
    <property type="entry name" value="Transferase(Phosphotransferase) domain 1"/>
    <property type="match status" value="1"/>
</dbReference>
<keyword evidence="2" id="KW-0547">Nucleotide-binding</keyword>
<dbReference type="Proteomes" id="UP000001072">
    <property type="component" value="Unassembled WGS sequence"/>
</dbReference>
<dbReference type="PROSITE" id="PS00107">
    <property type="entry name" value="PROTEIN_KINASE_ATP"/>
    <property type="match status" value="1"/>
</dbReference>
<dbReference type="RefSeq" id="XP_007407808.1">
    <property type="nucleotide sequence ID" value="XM_007407746.1"/>
</dbReference>
<proteinExistence type="inferred from homology"/>
<organism evidence="5">
    <name type="scientific">Melampsora larici-populina (strain 98AG31 / pathotype 3-4-7)</name>
    <name type="common">Poplar leaf rust fungus</name>
    <dbReference type="NCBI Taxonomy" id="747676"/>
    <lineage>
        <taxon>Eukaryota</taxon>
        <taxon>Fungi</taxon>
        <taxon>Dikarya</taxon>
        <taxon>Basidiomycota</taxon>
        <taxon>Pucciniomycotina</taxon>
        <taxon>Pucciniomycetes</taxon>
        <taxon>Pucciniales</taxon>
        <taxon>Melampsoraceae</taxon>
        <taxon>Melampsora</taxon>
    </lineage>
</organism>
<dbReference type="eggNOG" id="KOG0582">
    <property type="taxonomic scope" value="Eukaryota"/>
</dbReference>
<sequence>SPLNELSSHRRKILGSVPDRWPMYSNQMSDYEILEPIGFGASSIVRLSRFKPIQNELCAIKIIDLDRLTQKDVESLRRETQLMSLAKHPNILRVRGEWINGSQLYITTRLMKAGSLSDIISYRFQDGLQESIIATVLIQALSGLHYLHSNGWIHRDIKAANLLIDDDGTVLLAD</sequence>
<keyword evidence="5" id="KW-1185">Reference proteome</keyword>
<dbReference type="GO" id="GO:1902554">
    <property type="term" value="C:serine/threonine protein kinase complex"/>
    <property type="evidence" value="ECO:0007669"/>
    <property type="project" value="TreeGrafter"/>
</dbReference>
<dbReference type="OrthoDB" id="248923at2759"/>
<dbReference type="InterPro" id="IPR011009">
    <property type="entry name" value="Kinase-like_dom_sf"/>
</dbReference>
<dbReference type="GO" id="GO:0006611">
    <property type="term" value="P:protein export from nucleus"/>
    <property type="evidence" value="ECO:0007669"/>
    <property type="project" value="TreeGrafter"/>
</dbReference>
<name>F4RFM2_MELLP</name>
<dbReference type="InterPro" id="IPR047173">
    <property type="entry name" value="STRAD_A/B-like"/>
</dbReference>
<dbReference type="Gene3D" id="3.30.200.20">
    <property type="entry name" value="Phosphorylase Kinase, domain 1"/>
    <property type="match status" value="1"/>
</dbReference>
<dbReference type="AlphaFoldDB" id="F4RFM2"/>
<dbReference type="PANTHER" id="PTHR48014:SF21">
    <property type="entry name" value="SERINE_THREONINE-PROTEIN KINASE FRAY2"/>
    <property type="match status" value="1"/>
</dbReference>
<gene>
    <name evidence="4" type="ORF">MELLADRAFT_29877</name>
</gene>
<dbReference type="InterPro" id="IPR000719">
    <property type="entry name" value="Prot_kinase_dom"/>
</dbReference>
<feature type="non-terminal residue" evidence="4">
    <location>
        <position position="1"/>
    </location>
</feature>
<dbReference type="InterPro" id="IPR017441">
    <property type="entry name" value="Protein_kinase_ATP_BS"/>
</dbReference>
<feature type="non-terminal residue" evidence="4">
    <location>
        <position position="174"/>
    </location>
</feature>
<dbReference type="EMBL" id="GL883099">
    <property type="protein sequence ID" value="EGG08834.1"/>
    <property type="molecule type" value="Genomic_DNA"/>
</dbReference>